<protein>
    <submittedName>
        <fullName evidence="2">Uncharacterized protein</fullName>
    </submittedName>
</protein>
<feature type="compositionally biased region" description="Low complexity" evidence="1">
    <location>
        <begin position="236"/>
        <end position="247"/>
    </location>
</feature>
<proteinExistence type="predicted"/>
<dbReference type="Proteomes" id="UP000218811">
    <property type="component" value="Unassembled WGS sequence"/>
</dbReference>
<feature type="compositionally biased region" description="Low complexity" evidence="1">
    <location>
        <begin position="629"/>
        <end position="660"/>
    </location>
</feature>
<feature type="compositionally biased region" description="Pro residues" evidence="1">
    <location>
        <begin position="703"/>
        <end position="712"/>
    </location>
</feature>
<feature type="compositionally biased region" description="Pro residues" evidence="1">
    <location>
        <begin position="342"/>
        <end position="361"/>
    </location>
</feature>
<feature type="compositionally biased region" description="Basic and acidic residues" evidence="1">
    <location>
        <begin position="561"/>
        <end position="595"/>
    </location>
</feature>
<feature type="compositionally biased region" description="Low complexity" evidence="1">
    <location>
        <begin position="31"/>
        <end position="47"/>
    </location>
</feature>
<dbReference type="EMBL" id="KB467865">
    <property type="protein sequence ID" value="PCH35957.1"/>
    <property type="molecule type" value="Genomic_DNA"/>
</dbReference>
<keyword evidence="3" id="KW-1185">Reference proteome</keyword>
<feature type="region of interest" description="Disordered" evidence="1">
    <location>
        <begin position="304"/>
        <end position="435"/>
    </location>
</feature>
<dbReference type="OrthoDB" id="3067719at2759"/>
<feature type="region of interest" description="Disordered" evidence="1">
    <location>
        <begin position="472"/>
        <end position="612"/>
    </location>
</feature>
<evidence type="ECO:0000313" key="2">
    <source>
        <dbReference type="EMBL" id="PCH35957.1"/>
    </source>
</evidence>
<sequence>MSREGGASPVTPQKWAEFQSGAQNKSPISFTRSSWTPCRTTTTGRQTASTIRRASGALLACRPRGSTASFRPSDGKPSLFGHELCSKPPACVVQSAVVQTEAAIAGSAIWIASITQKRCPVHPLLGGLADCSTRAIGKINTDKKSEFARATAFRSLRPSLSTSRPQVPVVQAHQASHACGEGAEGNRRLPRLRSAQVSPAESCASASPYSSSPSTWGSPISRIPIPSGRTGGIKTLAPLPGLSSASPPARPDIPAVSPGPPPTSPPESPHAQRARSYRSTPPLPALALSTRFVIHRAHPTLAMSMHAPTPSMPYRSVSPLPVPGTSARRRSQSRSNCRSRPASPPPPLPTQAAQRPPPTRPPSRSERLLRDTLRRAEEHERMMNPLPSPKQSTLSLPSSPFLYPTGVLSLPLSSNEGRRHTRKDTVSSSSSSDVCENPYDASVISELDSTCDDLDLKGAPLRNLDTVSIHSASSATGSHAYTIPAKNGRTRSATQDAGTARTYADPGAVYGTPSSPAPVRNRLHRSATTASTTGRPSARSSARSKRASIDGERPACPPHDAVLRSKLEGVLRQAKAQERREKSSERRYRERENREPGTSSGSGSGNSMASSRNMSAEGDLFFAATGESSVTSLSSVDSKPVTMTVPTTTTRNRSSFSSTRHVPPSLTFSSRSPPATTTPLRSPTNKQLPLGSPSSSHAGLSPLTPPPTPPPFNARTAAEICRAMDGYVSFANIEGLGMPAGADIDEEDDSEAEDAKARGRWWNWLSLPNRGGRSASVVSQPGSLRRVDARLAAHPLVPECGPACGRPSPICSSSSCMRVGDAVTYSRATSCSLVDGMLTATPLALHPHLMSSLYLSSASTAPPPPHTHHLILPSLPPLDACEVVKSPAATCAPTPHRHFPSHPYTARMPALSCALRRLAGSHDISNTIIFPRSLQQFLDHVMIRKAFSLSRSAPKRLYAREFHESRRVRTASYRVSTLTPPSNSVDHCSNQERCHIEQELSHSPSQWRRPRGHRVCAARTDVSSTTHRAVLDRLTARLLYESSKVYQHICAFLSRTRRPHAFHLEARIRVQPMHTHANPSTGDARRRRVVMRRCTGPGCAGDVLPISHDRAERRGFAKRAASLRADEDWPVRAQAGSTSEEWTW</sequence>
<feature type="compositionally biased region" description="Polar residues" evidence="1">
    <location>
        <begin position="389"/>
        <end position="398"/>
    </location>
</feature>
<organism evidence="2 3">
    <name type="scientific">Wolfiporia cocos (strain MD-104)</name>
    <name type="common">Brown rot fungus</name>
    <dbReference type="NCBI Taxonomy" id="742152"/>
    <lineage>
        <taxon>Eukaryota</taxon>
        <taxon>Fungi</taxon>
        <taxon>Dikarya</taxon>
        <taxon>Basidiomycota</taxon>
        <taxon>Agaricomycotina</taxon>
        <taxon>Agaricomycetes</taxon>
        <taxon>Polyporales</taxon>
        <taxon>Phaeolaceae</taxon>
        <taxon>Wolfiporia</taxon>
    </lineage>
</organism>
<evidence type="ECO:0000313" key="3">
    <source>
        <dbReference type="Proteomes" id="UP000218811"/>
    </source>
</evidence>
<accession>A0A2H3JIZ4</accession>
<evidence type="ECO:0000256" key="1">
    <source>
        <dbReference type="SAM" id="MobiDB-lite"/>
    </source>
</evidence>
<dbReference type="STRING" id="742152.A0A2H3JIZ4"/>
<feature type="compositionally biased region" description="Low complexity" evidence="1">
    <location>
        <begin position="599"/>
        <end position="612"/>
    </location>
</feature>
<feature type="region of interest" description="Disordered" evidence="1">
    <location>
        <begin position="629"/>
        <end position="714"/>
    </location>
</feature>
<feature type="compositionally biased region" description="Polar residues" evidence="1">
    <location>
        <begin position="20"/>
        <end position="30"/>
    </location>
</feature>
<gene>
    <name evidence="2" type="ORF">WOLCODRAFT_166567</name>
</gene>
<reference evidence="2 3" key="1">
    <citation type="journal article" date="2012" name="Science">
        <title>The Paleozoic origin of enzymatic lignin decomposition reconstructed from 31 fungal genomes.</title>
        <authorList>
            <person name="Floudas D."/>
            <person name="Binder M."/>
            <person name="Riley R."/>
            <person name="Barry K."/>
            <person name="Blanchette R.A."/>
            <person name="Henrissat B."/>
            <person name="Martinez A.T."/>
            <person name="Otillar R."/>
            <person name="Spatafora J.W."/>
            <person name="Yadav J.S."/>
            <person name="Aerts A."/>
            <person name="Benoit I."/>
            <person name="Boyd A."/>
            <person name="Carlson A."/>
            <person name="Copeland A."/>
            <person name="Coutinho P.M."/>
            <person name="de Vries R.P."/>
            <person name="Ferreira P."/>
            <person name="Findley K."/>
            <person name="Foster B."/>
            <person name="Gaskell J."/>
            <person name="Glotzer D."/>
            <person name="Gorecki P."/>
            <person name="Heitman J."/>
            <person name="Hesse C."/>
            <person name="Hori C."/>
            <person name="Igarashi K."/>
            <person name="Jurgens J.A."/>
            <person name="Kallen N."/>
            <person name="Kersten P."/>
            <person name="Kohler A."/>
            <person name="Kuees U."/>
            <person name="Kumar T.K.A."/>
            <person name="Kuo A."/>
            <person name="LaButti K."/>
            <person name="Larrondo L.F."/>
            <person name="Lindquist E."/>
            <person name="Ling A."/>
            <person name="Lombard V."/>
            <person name="Lucas S."/>
            <person name="Lundell T."/>
            <person name="Martin R."/>
            <person name="McLaughlin D.J."/>
            <person name="Morgenstern I."/>
            <person name="Morin E."/>
            <person name="Murat C."/>
            <person name="Nagy L.G."/>
            <person name="Nolan M."/>
            <person name="Ohm R.A."/>
            <person name="Patyshakuliyeva A."/>
            <person name="Rokas A."/>
            <person name="Ruiz-Duenas F.J."/>
            <person name="Sabat G."/>
            <person name="Salamov A."/>
            <person name="Samejima M."/>
            <person name="Schmutz J."/>
            <person name="Slot J.C."/>
            <person name="St John F."/>
            <person name="Stenlid J."/>
            <person name="Sun H."/>
            <person name="Sun S."/>
            <person name="Syed K."/>
            <person name="Tsang A."/>
            <person name="Wiebenga A."/>
            <person name="Young D."/>
            <person name="Pisabarro A."/>
            <person name="Eastwood D.C."/>
            <person name="Martin F."/>
            <person name="Cullen D."/>
            <person name="Grigoriev I.V."/>
            <person name="Hibbett D.S."/>
        </authorList>
    </citation>
    <scope>NUCLEOTIDE SEQUENCE [LARGE SCALE GENOMIC DNA]</scope>
    <source>
        <strain evidence="2 3">MD-104</strain>
    </source>
</reference>
<feature type="compositionally biased region" description="Pro residues" evidence="1">
    <location>
        <begin position="257"/>
        <end position="268"/>
    </location>
</feature>
<dbReference type="AlphaFoldDB" id="A0A2H3JIZ4"/>
<feature type="region of interest" description="Disordered" evidence="1">
    <location>
        <begin position="194"/>
        <end position="282"/>
    </location>
</feature>
<feature type="region of interest" description="Disordered" evidence="1">
    <location>
        <begin position="1"/>
        <end position="47"/>
    </location>
</feature>
<feature type="compositionally biased region" description="Low complexity" evidence="1">
    <location>
        <begin position="526"/>
        <end position="541"/>
    </location>
</feature>
<feature type="compositionally biased region" description="Low complexity" evidence="1">
    <location>
        <begin position="198"/>
        <end position="221"/>
    </location>
</feature>
<feature type="compositionally biased region" description="Polar residues" evidence="1">
    <location>
        <begin position="666"/>
        <end position="698"/>
    </location>
</feature>
<feature type="compositionally biased region" description="Basic and acidic residues" evidence="1">
    <location>
        <begin position="363"/>
        <end position="382"/>
    </location>
</feature>
<name>A0A2H3JIZ4_WOLCO</name>